<keyword evidence="1" id="KW-0732">Signal</keyword>
<evidence type="ECO:0000256" key="1">
    <source>
        <dbReference type="SAM" id="SignalP"/>
    </source>
</evidence>
<sequence>MFLLKRKTELVLLMTIFGMLLSSVHIQPSQALMCYGCPETDTDEYWKCVDSDAALTTKITCPEGDMSCYENDIRFLNTSVMDPIPRISRGPGVD</sequence>
<proteinExistence type="predicted"/>
<dbReference type="EMBL" id="LJIJ01007469">
    <property type="protein sequence ID" value="ODM86725.1"/>
    <property type="molecule type" value="Genomic_DNA"/>
</dbReference>
<feature type="chain" id="PRO_5008903370" evidence="1">
    <location>
        <begin position="32"/>
        <end position="94"/>
    </location>
</feature>
<feature type="signal peptide" evidence="1">
    <location>
        <begin position="1"/>
        <end position="31"/>
    </location>
</feature>
<dbReference type="Proteomes" id="UP000094527">
    <property type="component" value="Unassembled WGS sequence"/>
</dbReference>
<dbReference type="AlphaFoldDB" id="A0A1D2M181"/>
<comment type="caution">
    <text evidence="2">The sequence shown here is derived from an EMBL/GenBank/DDBJ whole genome shotgun (WGS) entry which is preliminary data.</text>
</comment>
<gene>
    <name evidence="2" type="ORF">Ocin01_19957</name>
</gene>
<evidence type="ECO:0000313" key="2">
    <source>
        <dbReference type="EMBL" id="ODM86725.1"/>
    </source>
</evidence>
<evidence type="ECO:0000313" key="3">
    <source>
        <dbReference type="Proteomes" id="UP000094527"/>
    </source>
</evidence>
<accession>A0A1D2M181</accession>
<reference evidence="2 3" key="1">
    <citation type="journal article" date="2016" name="Genome Biol. Evol.">
        <title>Gene Family Evolution Reflects Adaptation to Soil Environmental Stressors in the Genome of the Collembolan Orchesella cincta.</title>
        <authorList>
            <person name="Faddeeva-Vakhrusheva A."/>
            <person name="Derks M.F."/>
            <person name="Anvar S.Y."/>
            <person name="Agamennone V."/>
            <person name="Suring W."/>
            <person name="Smit S."/>
            <person name="van Straalen N.M."/>
            <person name="Roelofs D."/>
        </authorList>
    </citation>
    <scope>NUCLEOTIDE SEQUENCE [LARGE SCALE GENOMIC DNA]</scope>
    <source>
        <tissue evidence="2">Mixed pool</tissue>
    </source>
</reference>
<keyword evidence="3" id="KW-1185">Reference proteome</keyword>
<protein>
    <submittedName>
        <fullName evidence="2">Uncharacterized protein</fullName>
    </submittedName>
</protein>
<name>A0A1D2M181_ORCCI</name>
<organism evidence="2 3">
    <name type="scientific">Orchesella cincta</name>
    <name type="common">Springtail</name>
    <name type="synonym">Podura cincta</name>
    <dbReference type="NCBI Taxonomy" id="48709"/>
    <lineage>
        <taxon>Eukaryota</taxon>
        <taxon>Metazoa</taxon>
        <taxon>Ecdysozoa</taxon>
        <taxon>Arthropoda</taxon>
        <taxon>Hexapoda</taxon>
        <taxon>Collembola</taxon>
        <taxon>Entomobryomorpha</taxon>
        <taxon>Entomobryoidea</taxon>
        <taxon>Orchesellidae</taxon>
        <taxon>Orchesellinae</taxon>
        <taxon>Orchesella</taxon>
    </lineage>
</organism>